<dbReference type="Gene3D" id="3.20.20.140">
    <property type="entry name" value="Metal-dependent hydrolases"/>
    <property type="match status" value="1"/>
</dbReference>
<gene>
    <name evidence="3" type="ORF">EV188_101647</name>
</gene>
<dbReference type="PANTHER" id="PTHR21240">
    <property type="entry name" value="2-AMINO-3-CARBOXYLMUCONATE-6-SEMIALDEHYDE DECARBOXYLASE"/>
    <property type="match status" value="1"/>
</dbReference>
<keyword evidence="3" id="KW-0378">Hydrolase</keyword>
<feature type="domain" description="Amidohydrolase-related" evidence="2">
    <location>
        <begin position="21"/>
        <end position="360"/>
    </location>
</feature>
<evidence type="ECO:0000259" key="2">
    <source>
        <dbReference type="Pfam" id="PF04909"/>
    </source>
</evidence>
<dbReference type="GO" id="GO:0016787">
    <property type="term" value="F:hydrolase activity"/>
    <property type="evidence" value="ECO:0007669"/>
    <property type="project" value="UniProtKB-KW"/>
</dbReference>
<evidence type="ECO:0000313" key="3">
    <source>
        <dbReference type="EMBL" id="TDQ65397.1"/>
    </source>
</evidence>
<proteinExistence type="predicted"/>
<accession>A0A4R6VS03</accession>
<dbReference type="EMBL" id="SNYO01000001">
    <property type="protein sequence ID" value="TDQ65397.1"/>
    <property type="molecule type" value="Genomic_DNA"/>
</dbReference>
<dbReference type="InterPro" id="IPR032465">
    <property type="entry name" value="ACMSD"/>
</dbReference>
<reference evidence="3 4" key="1">
    <citation type="submission" date="2019-03" db="EMBL/GenBank/DDBJ databases">
        <title>Genomic Encyclopedia of Type Strains, Phase IV (KMG-IV): sequencing the most valuable type-strain genomes for metagenomic binning, comparative biology and taxonomic classification.</title>
        <authorList>
            <person name="Goeker M."/>
        </authorList>
    </citation>
    <scope>NUCLEOTIDE SEQUENCE [LARGE SCALE GENOMIC DNA]</scope>
    <source>
        <strain evidence="3 4">DSM 45775</strain>
    </source>
</reference>
<sequence length="366" mass="40735">MTITESAATTTPRRTGRTLVDADIHPHALAPQIAARLAPAHRRRWEMFGSRVLAPPEIYPRVRNAGFRADAWPPGGFPGSDLGMVRDQLLDEFDVDHGILIPLQGHSWGMEAPEYANALCGALNTWLREEWLDPEPRLRSSIAIPHEAPDLAAAEIRRHAGDPGFVQVLLSTGTELSLGRRNYWPIYAAAQEAGLPVAAHTGGLAQHRSAGWPSFYLEEHVWNGNTMAALLTSFLLEGVFEEFPSLQLVLVEGGIAWAGPLLWALDQAWSTLREDVPHLTRPPSEIVRERVWFTTQPIEEPDDPGHLELALRHLDMDDRILFASDYPHWDFDSPRHAPRAFPAAIRDTVMGANACRLYGLPAREQP</sequence>
<evidence type="ECO:0000256" key="1">
    <source>
        <dbReference type="ARBA" id="ARBA00023239"/>
    </source>
</evidence>
<evidence type="ECO:0000313" key="4">
    <source>
        <dbReference type="Proteomes" id="UP000295705"/>
    </source>
</evidence>
<organism evidence="3 4">
    <name type="scientific">Actinomycetospora succinea</name>
    <dbReference type="NCBI Taxonomy" id="663603"/>
    <lineage>
        <taxon>Bacteria</taxon>
        <taxon>Bacillati</taxon>
        <taxon>Actinomycetota</taxon>
        <taxon>Actinomycetes</taxon>
        <taxon>Pseudonocardiales</taxon>
        <taxon>Pseudonocardiaceae</taxon>
        <taxon>Actinomycetospora</taxon>
    </lineage>
</organism>
<dbReference type="InterPro" id="IPR032466">
    <property type="entry name" value="Metal_Hydrolase"/>
</dbReference>
<protein>
    <submittedName>
        <fullName evidence="3">Putative TIM-barrel fold metal-dependent hydrolase</fullName>
    </submittedName>
</protein>
<dbReference type="GO" id="GO:0016831">
    <property type="term" value="F:carboxy-lyase activity"/>
    <property type="evidence" value="ECO:0007669"/>
    <property type="project" value="InterPro"/>
</dbReference>
<name>A0A4R6VS03_9PSEU</name>
<dbReference type="Pfam" id="PF04909">
    <property type="entry name" value="Amidohydro_2"/>
    <property type="match status" value="1"/>
</dbReference>
<dbReference type="OrthoDB" id="2533941at2"/>
<comment type="caution">
    <text evidence="3">The sequence shown here is derived from an EMBL/GenBank/DDBJ whole genome shotgun (WGS) entry which is preliminary data.</text>
</comment>
<keyword evidence="4" id="KW-1185">Reference proteome</keyword>
<dbReference type="SUPFAM" id="SSF51556">
    <property type="entry name" value="Metallo-dependent hydrolases"/>
    <property type="match status" value="1"/>
</dbReference>
<dbReference type="AlphaFoldDB" id="A0A4R6VS03"/>
<dbReference type="RefSeq" id="WP_133824757.1">
    <property type="nucleotide sequence ID" value="NZ_BAABHR010000023.1"/>
</dbReference>
<keyword evidence="1" id="KW-0456">Lyase</keyword>
<dbReference type="GO" id="GO:0005737">
    <property type="term" value="C:cytoplasm"/>
    <property type="evidence" value="ECO:0007669"/>
    <property type="project" value="TreeGrafter"/>
</dbReference>
<dbReference type="Proteomes" id="UP000295705">
    <property type="component" value="Unassembled WGS sequence"/>
</dbReference>
<dbReference type="PANTHER" id="PTHR21240:SF28">
    <property type="entry name" value="ISO-OROTATE DECARBOXYLASE (EUROFUNG)"/>
    <property type="match status" value="1"/>
</dbReference>
<dbReference type="GO" id="GO:0019748">
    <property type="term" value="P:secondary metabolic process"/>
    <property type="evidence" value="ECO:0007669"/>
    <property type="project" value="TreeGrafter"/>
</dbReference>
<dbReference type="InterPro" id="IPR006680">
    <property type="entry name" value="Amidohydro-rel"/>
</dbReference>